<evidence type="ECO:0000256" key="9">
    <source>
        <dbReference type="ARBA" id="ARBA00023136"/>
    </source>
</evidence>
<sequence>MFKYSFGIKKATIFCIILTNPKNFATRTLAVHDTWAKECDNHKFITVIPKPYLKFANIKRQSIESEYPFNLLQPRGHYKENYKNLTSKVISAFLDIYKRYSNYDWYLKADDDTFIMMDNLRSFLKDKRSYQPGTFGFNLKTWQSGGAGYVFSHHSLQKFGSNYEKNSSFCVNTGTEDLDMIGCFRNLNINQSKTEDSLGRERFHLLSINDHWYGVPFKWVHDYALVPVKDGKMCCSDQSISFHYIDHKLMRRMHFRWRSYLEESKRNKNVDFHEYFIKPFVNFTSKDLNQNKFLINF</sequence>
<evidence type="ECO:0000256" key="3">
    <source>
        <dbReference type="ARBA" id="ARBA00022676"/>
    </source>
</evidence>
<evidence type="ECO:0000256" key="5">
    <source>
        <dbReference type="ARBA" id="ARBA00022692"/>
    </source>
</evidence>
<dbReference type="InterPro" id="IPR026050">
    <property type="entry name" value="C1GALT1/C1GALT1_chp1"/>
</dbReference>
<dbReference type="OrthoDB" id="414175at2759"/>
<keyword evidence="11" id="KW-1185">Reference proteome</keyword>
<dbReference type="PANTHER" id="PTHR23033">
    <property type="entry name" value="BETA1,3-GALACTOSYLTRANSFERASE"/>
    <property type="match status" value="1"/>
</dbReference>
<dbReference type="InterPro" id="IPR002659">
    <property type="entry name" value="Glyco_trans_31"/>
</dbReference>
<protein>
    <recommendedName>
        <fullName evidence="12">N-acetylgalactosaminide beta-1,3-galactosyltransferase</fullName>
    </recommendedName>
</protein>
<evidence type="ECO:0000256" key="6">
    <source>
        <dbReference type="ARBA" id="ARBA00022968"/>
    </source>
</evidence>
<dbReference type="AlphaFoldDB" id="A0A813T8J8"/>
<dbReference type="Gene3D" id="3.90.550.50">
    <property type="match status" value="1"/>
</dbReference>
<evidence type="ECO:0000256" key="4">
    <source>
        <dbReference type="ARBA" id="ARBA00022679"/>
    </source>
</evidence>
<dbReference type="Pfam" id="PF01762">
    <property type="entry name" value="Galactosyl_T"/>
    <property type="match status" value="1"/>
</dbReference>
<keyword evidence="7" id="KW-1133">Transmembrane helix</keyword>
<keyword evidence="8" id="KW-0333">Golgi apparatus</keyword>
<comment type="caution">
    <text evidence="10">The sequence shown here is derived from an EMBL/GenBank/DDBJ whole genome shotgun (WGS) entry which is preliminary data.</text>
</comment>
<keyword evidence="6" id="KW-0735">Signal-anchor</keyword>
<organism evidence="10 11">
    <name type="scientific">Brachionus calyciflorus</name>
    <dbReference type="NCBI Taxonomy" id="104777"/>
    <lineage>
        <taxon>Eukaryota</taxon>
        <taxon>Metazoa</taxon>
        <taxon>Spiralia</taxon>
        <taxon>Gnathifera</taxon>
        <taxon>Rotifera</taxon>
        <taxon>Eurotatoria</taxon>
        <taxon>Monogononta</taxon>
        <taxon>Pseudotrocha</taxon>
        <taxon>Ploima</taxon>
        <taxon>Brachionidae</taxon>
        <taxon>Brachionus</taxon>
    </lineage>
</organism>
<dbReference type="GO" id="GO:0016263">
    <property type="term" value="F:glycoprotein-N-acetylgalactosamine 3-beta-galactosyltransferase activity"/>
    <property type="evidence" value="ECO:0007669"/>
    <property type="project" value="TreeGrafter"/>
</dbReference>
<name>A0A813T8J8_9BILA</name>
<comment type="similarity">
    <text evidence="2">Belongs to the glycosyltransferase 31 family. Beta3-Gal-T subfamily.</text>
</comment>
<evidence type="ECO:0000256" key="2">
    <source>
        <dbReference type="ARBA" id="ARBA00006462"/>
    </source>
</evidence>
<reference evidence="10" key="1">
    <citation type="submission" date="2021-02" db="EMBL/GenBank/DDBJ databases">
        <authorList>
            <person name="Nowell W R."/>
        </authorList>
    </citation>
    <scope>NUCLEOTIDE SEQUENCE</scope>
    <source>
        <strain evidence="10">Ploen Becks lab</strain>
    </source>
</reference>
<dbReference type="GO" id="GO:0000139">
    <property type="term" value="C:Golgi membrane"/>
    <property type="evidence" value="ECO:0007669"/>
    <property type="project" value="UniProtKB-SubCell"/>
</dbReference>
<proteinExistence type="inferred from homology"/>
<evidence type="ECO:0000256" key="1">
    <source>
        <dbReference type="ARBA" id="ARBA00004323"/>
    </source>
</evidence>
<accession>A0A813T8J8</accession>
<evidence type="ECO:0000313" key="10">
    <source>
        <dbReference type="EMBL" id="CAF0808389.1"/>
    </source>
</evidence>
<dbReference type="EMBL" id="CAJNOC010000836">
    <property type="protein sequence ID" value="CAF0808389.1"/>
    <property type="molecule type" value="Genomic_DNA"/>
</dbReference>
<evidence type="ECO:0008006" key="12">
    <source>
        <dbReference type="Google" id="ProtNLM"/>
    </source>
</evidence>
<evidence type="ECO:0000313" key="11">
    <source>
        <dbReference type="Proteomes" id="UP000663879"/>
    </source>
</evidence>
<keyword evidence="3" id="KW-0328">Glycosyltransferase</keyword>
<keyword evidence="4" id="KW-0808">Transferase</keyword>
<dbReference type="PANTHER" id="PTHR23033:SF14">
    <property type="entry name" value="GLYCOPROTEIN-N-ACETYLGALACTOSAMINE 3-BETA-GALACTOSYLTRANSFERASE 1-RELATED"/>
    <property type="match status" value="1"/>
</dbReference>
<evidence type="ECO:0000256" key="7">
    <source>
        <dbReference type="ARBA" id="ARBA00022989"/>
    </source>
</evidence>
<dbReference type="Proteomes" id="UP000663879">
    <property type="component" value="Unassembled WGS sequence"/>
</dbReference>
<evidence type="ECO:0000256" key="8">
    <source>
        <dbReference type="ARBA" id="ARBA00023034"/>
    </source>
</evidence>
<keyword evidence="9" id="KW-0472">Membrane</keyword>
<gene>
    <name evidence="10" type="ORF">OXX778_LOCUS6842</name>
</gene>
<comment type="subcellular location">
    <subcellularLocation>
        <location evidence="1">Golgi apparatus membrane</location>
        <topology evidence="1">Single-pass type II membrane protein</topology>
    </subcellularLocation>
</comment>
<keyword evidence="5" id="KW-0812">Transmembrane</keyword>